<evidence type="ECO:0000256" key="6">
    <source>
        <dbReference type="RuleBase" id="RU003560"/>
    </source>
</evidence>
<dbReference type="Proteomes" id="UP000005631">
    <property type="component" value="Chromosome"/>
</dbReference>
<evidence type="ECO:0000256" key="4">
    <source>
        <dbReference type="ARBA" id="ARBA00022679"/>
    </source>
</evidence>
<dbReference type="EMBL" id="CP003156">
    <property type="protein sequence ID" value="AEV33496.1"/>
    <property type="molecule type" value="Genomic_DNA"/>
</dbReference>
<dbReference type="STRING" id="926562.Oweho_2527"/>
<dbReference type="PANTHER" id="PTHR11986">
    <property type="entry name" value="AMINOTRANSFERASE CLASS III"/>
    <property type="match status" value="1"/>
</dbReference>
<evidence type="ECO:0000256" key="1">
    <source>
        <dbReference type="ARBA" id="ARBA00001933"/>
    </source>
</evidence>
<dbReference type="PROSITE" id="PS00600">
    <property type="entry name" value="AA_TRANSFER_CLASS_3"/>
    <property type="match status" value="1"/>
</dbReference>
<comment type="cofactor">
    <cofactor evidence="1">
        <name>pyridoxal 5'-phosphate</name>
        <dbReference type="ChEBI" id="CHEBI:597326"/>
    </cofactor>
</comment>
<evidence type="ECO:0000313" key="8">
    <source>
        <dbReference type="Proteomes" id="UP000005631"/>
    </source>
</evidence>
<keyword evidence="5 6" id="KW-0663">Pyridoxal phosphate</keyword>
<protein>
    <submittedName>
        <fullName evidence="7">4-aminobutyrate aminotransferase family protein</fullName>
    </submittedName>
</protein>
<dbReference type="PANTHER" id="PTHR11986:SF58">
    <property type="entry name" value="LEUCINE_METHIONINE RACEMASE"/>
    <property type="match status" value="1"/>
</dbReference>
<name>G8R8A3_OWEHD</name>
<evidence type="ECO:0000256" key="5">
    <source>
        <dbReference type="ARBA" id="ARBA00022898"/>
    </source>
</evidence>
<dbReference type="GO" id="GO:0008483">
    <property type="term" value="F:transaminase activity"/>
    <property type="evidence" value="ECO:0007669"/>
    <property type="project" value="UniProtKB-KW"/>
</dbReference>
<dbReference type="AlphaFoldDB" id="G8R8A3"/>
<dbReference type="InterPro" id="IPR005814">
    <property type="entry name" value="Aminotrans_3"/>
</dbReference>
<organism evidence="7 8">
    <name type="scientific">Owenweeksia hongkongensis (strain DSM 17368 / CIP 108786 / JCM 12287 / NRRL B-23963 / UST20020801)</name>
    <dbReference type="NCBI Taxonomy" id="926562"/>
    <lineage>
        <taxon>Bacteria</taxon>
        <taxon>Pseudomonadati</taxon>
        <taxon>Bacteroidota</taxon>
        <taxon>Flavobacteriia</taxon>
        <taxon>Flavobacteriales</taxon>
        <taxon>Owenweeksiaceae</taxon>
        <taxon>Owenweeksia</taxon>
    </lineage>
</organism>
<dbReference type="FunFam" id="3.40.640.10:FF:000013">
    <property type="entry name" value="4-aminobutyrate aminotransferase"/>
    <property type="match status" value="1"/>
</dbReference>
<dbReference type="Gene3D" id="3.90.1150.10">
    <property type="entry name" value="Aspartate Aminotransferase, domain 1"/>
    <property type="match status" value="1"/>
</dbReference>
<evidence type="ECO:0000313" key="7">
    <source>
        <dbReference type="EMBL" id="AEV33496.1"/>
    </source>
</evidence>
<gene>
    <name evidence="7" type="ordered locus">Oweho_2527</name>
</gene>
<dbReference type="Gene3D" id="3.40.640.10">
    <property type="entry name" value="Type I PLP-dependent aspartate aminotransferase-like (Major domain)"/>
    <property type="match status" value="1"/>
</dbReference>
<dbReference type="Pfam" id="PF00202">
    <property type="entry name" value="Aminotran_3"/>
    <property type="match status" value="1"/>
</dbReference>
<dbReference type="GO" id="GO:0030170">
    <property type="term" value="F:pyridoxal phosphate binding"/>
    <property type="evidence" value="ECO:0007669"/>
    <property type="project" value="InterPro"/>
</dbReference>
<dbReference type="eggNOG" id="COG0160">
    <property type="taxonomic scope" value="Bacteria"/>
</dbReference>
<dbReference type="SUPFAM" id="SSF53383">
    <property type="entry name" value="PLP-dependent transferases"/>
    <property type="match status" value="1"/>
</dbReference>
<dbReference type="CDD" id="cd00610">
    <property type="entry name" value="OAT_like"/>
    <property type="match status" value="1"/>
</dbReference>
<evidence type="ECO:0000256" key="2">
    <source>
        <dbReference type="ARBA" id="ARBA00008954"/>
    </source>
</evidence>
<accession>G8R8A3</accession>
<dbReference type="HOGENOM" id="CLU_016922_10_0_10"/>
<dbReference type="InterPro" id="IPR015424">
    <property type="entry name" value="PyrdxlP-dep_Trfase"/>
</dbReference>
<evidence type="ECO:0000256" key="3">
    <source>
        <dbReference type="ARBA" id="ARBA00022576"/>
    </source>
</evidence>
<dbReference type="InterPro" id="IPR015422">
    <property type="entry name" value="PyrdxlP-dep_Trfase_small"/>
</dbReference>
<dbReference type="InterPro" id="IPR015421">
    <property type="entry name" value="PyrdxlP-dep_Trfase_major"/>
</dbReference>
<sequence>MYLLQMSELDQLKPIQKNNFNRMTLVKTKSEELLERRSNVVANGVGVFNTATVREAKGAIIIDEDGRELIDFAGGIGVVNAGHCPEPVVKAIQEQAAKYIHTSFNVVTYEPYIKLCEELAEILPHGEKTKAMLVSTGAEAVENAIKIARQATGKQGVLCFTGAFHGRTMMAMTLTSKINYKTGCGPFAPEVYRLPFPNFYRYSEAKDMDEFVKNELHRLHESSYNLVQPENLAAIILEPVQGEGGFNVVPPKYLEGLREYCTKHNIMLILDEIQSGFARTGKWAAWQHYNVKPDISTYAKSLGSGMPISAILGRAEVMDAAAPGTIGGTYIGNPLSCVAASATIQFMKDENLNERGTEVGNIIRERFLRIMGECSEVGDVRGLGAMVAIEFVKNGDPKKPNAEICSEVIKGCAERGLVLLSAGTFKNVIRVLAPLVITNDQLNQGLDILESEIKKASAKTI</sequence>
<dbReference type="GO" id="GO:0042802">
    <property type="term" value="F:identical protein binding"/>
    <property type="evidence" value="ECO:0007669"/>
    <property type="project" value="TreeGrafter"/>
</dbReference>
<proteinExistence type="inferred from homology"/>
<dbReference type="KEGG" id="oho:Oweho_2527"/>
<dbReference type="InterPro" id="IPR050103">
    <property type="entry name" value="Class-III_PLP-dep_AT"/>
</dbReference>
<dbReference type="PATRIC" id="fig|926562.3.peg.2544"/>
<keyword evidence="8" id="KW-1185">Reference proteome</keyword>
<reference evidence="7 8" key="1">
    <citation type="journal article" date="2012" name="Stand. Genomic Sci.">
        <title>Genome sequence of the orange-pigmented seawater bacterium Owenweeksia hongkongensis type strain (UST20020801(T)).</title>
        <authorList>
            <person name="Riedel T."/>
            <person name="Held B."/>
            <person name="Nolan M."/>
            <person name="Lucas S."/>
            <person name="Lapidus A."/>
            <person name="Tice H."/>
            <person name="Del Rio T.G."/>
            <person name="Cheng J.F."/>
            <person name="Han C."/>
            <person name="Tapia R."/>
            <person name="Goodwin L.A."/>
            <person name="Pitluck S."/>
            <person name="Liolios K."/>
            <person name="Mavromatis K."/>
            <person name="Pagani I."/>
            <person name="Ivanova N."/>
            <person name="Mikhailova N."/>
            <person name="Pati A."/>
            <person name="Chen A."/>
            <person name="Palaniappan K."/>
            <person name="Rohde M."/>
            <person name="Tindall B.J."/>
            <person name="Detter J.C."/>
            <person name="Goker M."/>
            <person name="Woyke T."/>
            <person name="Bristow J."/>
            <person name="Eisen J.A."/>
            <person name="Markowitz V."/>
            <person name="Hugenholtz P."/>
            <person name="Klenk H.P."/>
            <person name="Kyrpides N.C."/>
        </authorList>
    </citation>
    <scope>NUCLEOTIDE SEQUENCE</scope>
    <source>
        <strain evidence="8">DSM 17368 / JCM 12287 / NRRL B-23963</strain>
    </source>
</reference>
<dbReference type="InterPro" id="IPR049704">
    <property type="entry name" value="Aminotrans_3_PPA_site"/>
</dbReference>
<comment type="similarity">
    <text evidence="2 6">Belongs to the class-III pyridoxal-phosphate-dependent aminotransferase family.</text>
</comment>
<keyword evidence="4 7" id="KW-0808">Transferase</keyword>
<dbReference type="PIRSF" id="PIRSF000521">
    <property type="entry name" value="Transaminase_4ab_Lys_Orn"/>
    <property type="match status" value="1"/>
</dbReference>
<keyword evidence="3 7" id="KW-0032">Aminotransferase</keyword>